<accession>A0A0W8G4P0</accession>
<keyword evidence="3 5" id="KW-0418">Kinase</keyword>
<evidence type="ECO:0000313" key="5">
    <source>
        <dbReference type="EMBL" id="KUG28054.1"/>
    </source>
</evidence>
<dbReference type="GO" id="GO:0005524">
    <property type="term" value="F:ATP binding"/>
    <property type="evidence" value="ECO:0007669"/>
    <property type="project" value="UniProtKB-KW"/>
</dbReference>
<dbReference type="PROSITE" id="PS01075">
    <property type="entry name" value="ACETATE_KINASE_1"/>
    <property type="match status" value="1"/>
</dbReference>
<dbReference type="PIRSF" id="PIRSF000722">
    <property type="entry name" value="Acetate_prop_kin"/>
    <property type="match status" value="1"/>
</dbReference>
<keyword evidence="4" id="KW-0067">ATP-binding</keyword>
<keyword evidence="1 5" id="KW-0808">Transferase</keyword>
<dbReference type="EMBL" id="LNQE01000262">
    <property type="protein sequence ID" value="KUG28054.1"/>
    <property type="molecule type" value="Genomic_DNA"/>
</dbReference>
<dbReference type="CDD" id="cd24010">
    <property type="entry name" value="ASKHA_NBD_AcK_PK"/>
    <property type="match status" value="1"/>
</dbReference>
<dbReference type="InterPro" id="IPR004372">
    <property type="entry name" value="Ac/propionate_kinase"/>
</dbReference>
<dbReference type="PROSITE" id="PS01076">
    <property type="entry name" value="ACETATE_KINASE_2"/>
    <property type="match status" value="1"/>
</dbReference>
<protein>
    <submittedName>
        <fullName evidence="5">Acetate kinase</fullName>
        <ecNumber evidence="5">2.7.2.1</ecNumber>
    </submittedName>
</protein>
<keyword evidence="2" id="KW-0547">Nucleotide-binding</keyword>
<organism evidence="5">
    <name type="scientific">hydrocarbon metagenome</name>
    <dbReference type="NCBI Taxonomy" id="938273"/>
    <lineage>
        <taxon>unclassified sequences</taxon>
        <taxon>metagenomes</taxon>
        <taxon>ecological metagenomes</taxon>
    </lineage>
</organism>
<proteinExistence type="inferred from homology"/>
<dbReference type="NCBIfam" id="TIGR00016">
    <property type="entry name" value="ackA"/>
    <property type="match status" value="1"/>
</dbReference>
<dbReference type="Gene3D" id="3.30.420.40">
    <property type="match status" value="2"/>
</dbReference>
<evidence type="ECO:0000256" key="1">
    <source>
        <dbReference type="ARBA" id="ARBA00022679"/>
    </source>
</evidence>
<dbReference type="PANTHER" id="PTHR21060">
    <property type="entry name" value="ACETATE KINASE"/>
    <property type="match status" value="1"/>
</dbReference>
<dbReference type="InterPro" id="IPR023865">
    <property type="entry name" value="Aliphatic_acid_kinase_CS"/>
</dbReference>
<dbReference type="HAMAP" id="MF_00020">
    <property type="entry name" value="Acetate_kinase"/>
    <property type="match status" value="1"/>
</dbReference>
<name>A0A0W8G4P0_9ZZZZ</name>
<dbReference type="PRINTS" id="PR00471">
    <property type="entry name" value="ACETATEKNASE"/>
</dbReference>
<dbReference type="EC" id="2.7.2.1" evidence="5"/>
<dbReference type="Pfam" id="PF00871">
    <property type="entry name" value="Acetate_kinase"/>
    <property type="match status" value="1"/>
</dbReference>
<dbReference type="AlphaFoldDB" id="A0A0W8G4P0"/>
<dbReference type="InterPro" id="IPR043129">
    <property type="entry name" value="ATPase_NBD"/>
</dbReference>
<sequence length="402" mass="42503">MNILVLNCGSSSLKYRLFDMTTEAELAQGLAERIGTPQSLLTHTAFPGTPRESGRTVQEAIADHAGAVALALSLLTGPDGPVAGPSDIAAVGHRVVHGGSRFSQPVVVTDAVLAGIREVTPLAPLHNPANLTGIAAALERFPAAPQVAVFDTAFHQTMPEYAYLYALPYELCEKYGIRRYGFHGISHRYIAGRAAAMLGKPLEECDLVTVHLGNGDSVCAVKKGKSVDTSMGMTPLAGTIMGTRSGDLDPEIGLFLQRAAGMDEAAVDDLFNRKSGLLGICGSSDMRDIHRRREQGDARAELAFAMFAYSIRKYIGAYIAALGRVDAVVFTAGIGEHDPATREAALEGMAERGIVLDVARNRQAMGQAMEIGASGASVRVFAVPTNEELEIARQTVQAVAAA</sequence>
<evidence type="ECO:0000256" key="2">
    <source>
        <dbReference type="ARBA" id="ARBA00022741"/>
    </source>
</evidence>
<comment type="caution">
    <text evidence="5">The sequence shown here is derived from an EMBL/GenBank/DDBJ whole genome shotgun (WGS) entry which is preliminary data.</text>
</comment>
<dbReference type="PANTHER" id="PTHR21060:SF15">
    <property type="entry name" value="ACETATE KINASE-RELATED"/>
    <property type="match status" value="1"/>
</dbReference>
<reference evidence="5" key="1">
    <citation type="journal article" date="2015" name="Proc. Natl. Acad. Sci. U.S.A.">
        <title>Networks of energetic and metabolic interactions define dynamics in microbial communities.</title>
        <authorList>
            <person name="Embree M."/>
            <person name="Liu J.K."/>
            <person name="Al-Bassam M.M."/>
            <person name="Zengler K."/>
        </authorList>
    </citation>
    <scope>NUCLEOTIDE SEQUENCE</scope>
</reference>
<dbReference type="GO" id="GO:0006083">
    <property type="term" value="P:acetate metabolic process"/>
    <property type="evidence" value="ECO:0007669"/>
    <property type="project" value="TreeGrafter"/>
</dbReference>
<gene>
    <name evidence="5" type="ORF">ASZ90_002075</name>
</gene>
<evidence type="ECO:0000256" key="4">
    <source>
        <dbReference type="ARBA" id="ARBA00022840"/>
    </source>
</evidence>
<dbReference type="GO" id="GO:0008776">
    <property type="term" value="F:acetate kinase activity"/>
    <property type="evidence" value="ECO:0007669"/>
    <property type="project" value="UniProtKB-EC"/>
</dbReference>
<evidence type="ECO:0000256" key="3">
    <source>
        <dbReference type="ARBA" id="ARBA00022777"/>
    </source>
</evidence>
<dbReference type="InterPro" id="IPR000890">
    <property type="entry name" value="Aliphatic_acid_kin_short-chain"/>
</dbReference>
<dbReference type="SUPFAM" id="SSF53067">
    <property type="entry name" value="Actin-like ATPase domain"/>
    <property type="match status" value="2"/>
</dbReference>